<dbReference type="EMBL" id="CACRXK020003856">
    <property type="protein sequence ID" value="CAB4000518.1"/>
    <property type="molecule type" value="Genomic_DNA"/>
</dbReference>
<proteinExistence type="predicted"/>
<reference evidence="2" key="1">
    <citation type="submission" date="2020-04" db="EMBL/GenBank/DDBJ databases">
        <authorList>
            <person name="Alioto T."/>
            <person name="Alioto T."/>
            <person name="Gomez Garrido J."/>
        </authorList>
    </citation>
    <scope>NUCLEOTIDE SEQUENCE</scope>
    <source>
        <strain evidence="2">A484AB</strain>
    </source>
</reference>
<evidence type="ECO:0000256" key="1">
    <source>
        <dbReference type="SAM" id="MobiDB-lite"/>
    </source>
</evidence>
<evidence type="ECO:0000313" key="3">
    <source>
        <dbReference type="Proteomes" id="UP001152795"/>
    </source>
</evidence>
<accession>A0A6S7I8H5</accession>
<comment type="caution">
    <text evidence="2">The sequence shown here is derived from an EMBL/GenBank/DDBJ whole genome shotgun (WGS) entry which is preliminary data.</text>
</comment>
<sequence>MTWKHDNVVPKIHPEDSVSNTGSKAYSKATKTGAIEGSHNSSNGTFCSCGGNKTGQDGATRARHTQMMRQKLDILEESRINPMCQRFEKFSTWNGLKKAIAWIYHYKNRLCEMVRRRKNGETADSDKGNEENKIIPITTDKLDNTHHYGSAKIKFPKHGGDFFLH</sequence>
<protein>
    <submittedName>
        <fullName evidence="2">Uncharacterized protein</fullName>
    </submittedName>
</protein>
<organism evidence="2 3">
    <name type="scientific">Paramuricea clavata</name>
    <name type="common">Red gorgonian</name>
    <name type="synonym">Violescent sea-whip</name>
    <dbReference type="NCBI Taxonomy" id="317549"/>
    <lineage>
        <taxon>Eukaryota</taxon>
        <taxon>Metazoa</taxon>
        <taxon>Cnidaria</taxon>
        <taxon>Anthozoa</taxon>
        <taxon>Octocorallia</taxon>
        <taxon>Malacalcyonacea</taxon>
        <taxon>Plexauridae</taxon>
        <taxon>Paramuricea</taxon>
    </lineage>
</organism>
<dbReference type="Proteomes" id="UP001152795">
    <property type="component" value="Unassembled WGS sequence"/>
</dbReference>
<gene>
    <name evidence="2" type="ORF">PACLA_8A006355</name>
</gene>
<name>A0A6S7I8H5_PARCT</name>
<feature type="region of interest" description="Disordered" evidence="1">
    <location>
        <begin position="1"/>
        <end position="24"/>
    </location>
</feature>
<keyword evidence="3" id="KW-1185">Reference proteome</keyword>
<evidence type="ECO:0000313" key="2">
    <source>
        <dbReference type="EMBL" id="CAB4000518.1"/>
    </source>
</evidence>
<dbReference type="AlphaFoldDB" id="A0A6S7I8H5"/>
<feature type="compositionally biased region" description="Basic and acidic residues" evidence="1">
    <location>
        <begin position="1"/>
        <end position="16"/>
    </location>
</feature>
<feature type="region of interest" description="Disordered" evidence="1">
    <location>
        <begin position="45"/>
        <end position="65"/>
    </location>
</feature>